<accession>A0AA36G9L2</accession>
<evidence type="ECO:0000313" key="1">
    <source>
        <dbReference type="EMBL" id="CAJ0580621.1"/>
    </source>
</evidence>
<gene>
    <name evidence="1" type="ORF">MSPICULIGERA_LOCUS18815</name>
</gene>
<organism evidence="1 2">
    <name type="scientific">Mesorhabditis spiculigera</name>
    <dbReference type="NCBI Taxonomy" id="96644"/>
    <lineage>
        <taxon>Eukaryota</taxon>
        <taxon>Metazoa</taxon>
        <taxon>Ecdysozoa</taxon>
        <taxon>Nematoda</taxon>
        <taxon>Chromadorea</taxon>
        <taxon>Rhabditida</taxon>
        <taxon>Rhabditina</taxon>
        <taxon>Rhabditomorpha</taxon>
        <taxon>Rhabditoidea</taxon>
        <taxon>Rhabditidae</taxon>
        <taxon>Mesorhabditinae</taxon>
        <taxon>Mesorhabditis</taxon>
    </lineage>
</organism>
<proteinExistence type="predicted"/>
<dbReference type="Proteomes" id="UP001177023">
    <property type="component" value="Unassembled WGS sequence"/>
</dbReference>
<comment type="caution">
    <text evidence="1">The sequence shown here is derived from an EMBL/GenBank/DDBJ whole genome shotgun (WGS) entry which is preliminary data.</text>
</comment>
<evidence type="ECO:0000313" key="2">
    <source>
        <dbReference type="Proteomes" id="UP001177023"/>
    </source>
</evidence>
<sequence>MAALRKEAEMRMLKNAGARRTVVVKVKQVELPPPPHYSRKGRLCKPVKFHGSVVTKTVRRMKKNPATDV</sequence>
<protein>
    <submittedName>
        <fullName evidence="1">Uncharacterized protein</fullName>
    </submittedName>
</protein>
<name>A0AA36G9L2_9BILA</name>
<reference evidence="1" key="1">
    <citation type="submission" date="2023-06" db="EMBL/GenBank/DDBJ databases">
        <authorList>
            <person name="Delattre M."/>
        </authorList>
    </citation>
    <scope>NUCLEOTIDE SEQUENCE</scope>
    <source>
        <strain evidence="1">AF72</strain>
    </source>
</reference>
<keyword evidence="2" id="KW-1185">Reference proteome</keyword>
<dbReference type="EMBL" id="CATQJA010002662">
    <property type="protein sequence ID" value="CAJ0580621.1"/>
    <property type="molecule type" value="Genomic_DNA"/>
</dbReference>
<feature type="non-terminal residue" evidence="1">
    <location>
        <position position="1"/>
    </location>
</feature>
<dbReference type="AlphaFoldDB" id="A0AA36G9L2"/>